<keyword evidence="1" id="KW-1133">Transmembrane helix</keyword>
<dbReference type="InterPro" id="IPR001466">
    <property type="entry name" value="Beta-lactam-related"/>
</dbReference>
<keyword evidence="1" id="KW-0812">Transmembrane</keyword>
<dbReference type="PANTHER" id="PTHR46825">
    <property type="entry name" value="D-ALANYL-D-ALANINE-CARBOXYPEPTIDASE/ENDOPEPTIDASE AMPH"/>
    <property type="match status" value="1"/>
</dbReference>
<accession>A0ABX8F5F7</accession>
<dbReference type="PANTHER" id="PTHR46825:SF9">
    <property type="entry name" value="BETA-LACTAMASE-RELATED DOMAIN-CONTAINING PROTEIN"/>
    <property type="match status" value="1"/>
</dbReference>
<gene>
    <name evidence="4" type="ORF">J1899_11450</name>
</gene>
<name>A0ABX8F5F7_9BACI</name>
<dbReference type="Proteomes" id="UP000679247">
    <property type="component" value="Chromosome"/>
</dbReference>
<keyword evidence="1" id="KW-0472">Membrane</keyword>
<evidence type="ECO:0000259" key="3">
    <source>
        <dbReference type="Pfam" id="PF00144"/>
    </source>
</evidence>
<proteinExistence type="predicted"/>
<dbReference type="RefSeq" id="WP_214473789.1">
    <property type="nucleotide sequence ID" value="NZ_CP071709.1"/>
</dbReference>
<keyword evidence="2" id="KW-0732">Signal</keyword>
<evidence type="ECO:0000256" key="2">
    <source>
        <dbReference type="SAM" id="SignalP"/>
    </source>
</evidence>
<keyword evidence="5" id="KW-1185">Reference proteome</keyword>
<feature type="domain" description="Beta-lactamase-related" evidence="3">
    <location>
        <begin position="31"/>
        <end position="342"/>
    </location>
</feature>
<feature type="transmembrane region" description="Helical" evidence="1">
    <location>
        <begin position="439"/>
        <end position="460"/>
    </location>
</feature>
<feature type="transmembrane region" description="Helical" evidence="1">
    <location>
        <begin position="369"/>
        <end position="387"/>
    </location>
</feature>
<feature type="signal peptide" evidence="2">
    <location>
        <begin position="1"/>
        <end position="22"/>
    </location>
</feature>
<dbReference type="Pfam" id="PF00144">
    <property type="entry name" value="Beta-lactamase"/>
    <property type="match status" value="1"/>
</dbReference>
<protein>
    <submittedName>
        <fullName evidence="4">Beta-lactamase family protein</fullName>
    </submittedName>
</protein>
<dbReference type="SUPFAM" id="SSF56601">
    <property type="entry name" value="beta-lactamase/transpeptidase-like"/>
    <property type="match status" value="1"/>
</dbReference>
<dbReference type="Gene3D" id="3.40.710.10">
    <property type="entry name" value="DD-peptidase/beta-lactamase superfamily"/>
    <property type="match status" value="1"/>
</dbReference>
<evidence type="ECO:0000313" key="5">
    <source>
        <dbReference type="Proteomes" id="UP000679247"/>
    </source>
</evidence>
<evidence type="ECO:0000256" key="1">
    <source>
        <dbReference type="SAM" id="Phobius"/>
    </source>
</evidence>
<sequence length="470" mass="53498">MKRYLVILYIFLTIVPSFEVSAQNNKTDKINEYIKDAMDQYQIPGAALTIIDGGVEIINEQWGILSNGEVVTDDTPFLTGSLSKPFTALAILILAEEGKIELDQSIDTYIPEFKYVASHDHEITVYHLLRQTSGISQYDGLKVTDRENTENWDISAAIKELSGVKLAHSPGEKYEYNSANYLLLGEIVEHVSGESFGDFLVSQVFKPLEMNHTGASVEQVRELHLVPGFESWFGKPVKSEFLYDPAGAPYGYIASTATDLTKFLTFLLEGNKDIISEEGMRLFTSLPEDGNSYGMGWHFNEEGRFLFHGGATRDFRAEMYFRPEIHQAAILLTNKYHSLEDPQVYYIMNGIRDLLIHDHTEALPDQSLLFQWILLAIIIFLIILAIMRIMRKSQVKKRYLTYFLSTIFVVISLGAIPMIVITQQIPWRSFQIFAPDLAFLVYCIMFLFLLHAVIPLKFFFLKDKSSSIAK</sequence>
<feature type="chain" id="PRO_5045304978" evidence="2">
    <location>
        <begin position="23"/>
        <end position="470"/>
    </location>
</feature>
<dbReference type="InterPro" id="IPR012338">
    <property type="entry name" value="Beta-lactam/transpept-like"/>
</dbReference>
<dbReference type="InterPro" id="IPR050491">
    <property type="entry name" value="AmpC-like"/>
</dbReference>
<dbReference type="EMBL" id="CP071709">
    <property type="protein sequence ID" value="QVY59688.1"/>
    <property type="molecule type" value="Genomic_DNA"/>
</dbReference>
<organism evidence="4 5">
    <name type="scientific">Cytobacillus gottheilii</name>
    <dbReference type="NCBI Taxonomy" id="859144"/>
    <lineage>
        <taxon>Bacteria</taxon>
        <taxon>Bacillati</taxon>
        <taxon>Bacillota</taxon>
        <taxon>Bacilli</taxon>
        <taxon>Bacillales</taxon>
        <taxon>Bacillaceae</taxon>
        <taxon>Cytobacillus</taxon>
    </lineage>
</organism>
<feature type="transmembrane region" description="Helical" evidence="1">
    <location>
        <begin position="399"/>
        <end position="419"/>
    </location>
</feature>
<evidence type="ECO:0000313" key="4">
    <source>
        <dbReference type="EMBL" id="QVY59688.1"/>
    </source>
</evidence>
<reference evidence="4 5" key="1">
    <citation type="submission" date="2021-03" db="EMBL/GenBank/DDBJ databases">
        <title>The first data on the complete genome of the tetrodotoxin-producing bacterium.</title>
        <authorList>
            <person name="Melnikova D.I."/>
            <person name="Nijland R."/>
            <person name="Magarlamov T.Y."/>
        </authorList>
    </citation>
    <scope>NUCLEOTIDE SEQUENCE [LARGE SCALE GENOMIC DNA]</scope>
    <source>
        <strain evidence="4 5">1839</strain>
    </source>
</reference>